<dbReference type="EMBL" id="AADV02000143">
    <property type="protein sequence ID" value="EAM48459.1"/>
    <property type="molecule type" value="Genomic_DNA"/>
</dbReference>
<dbReference type="SUPFAM" id="SSF51735">
    <property type="entry name" value="NAD(P)-binding Rossmann-fold domains"/>
    <property type="match status" value="1"/>
</dbReference>
<dbReference type="Gene3D" id="3.40.50.720">
    <property type="entry name" value="NAD(P)-binding Rossmann-like Domain"/>
    <property type="match status" value="1"/>
</dbReference>
<dbReference type="GO" id="GO:0000166">
    <property type="term" value="F:nucleotide binding"/>
    <property type="evidence" value="ECO:0007669"/>
    <property type="project" value="InterPro"/>
</dbReference>
<dbReference type="InterPro" id="IPR051450">
    <property type="entry name" value="Gfo/Idh/MocA_Oxidoreductases"/>
</dbReference>
<feature type="domain" description="Gfo/Idh/MocA-like oxidoreductase N-terminal" evidence="1">
    <location>
        <begin position="26"/>
        <end position="146"/>
    </location>
</feature>
<gene>
    <name evidence="2" type="ORF">CwatDRAFT_0610</name>
</gene>
<reference evidence="2" key="3">
    <citation type="submission" date="2016-12" db="EMBL/GenBank/DDBJ databases">
        <title>Annotation of the draft genome assembly of Crocosphaera watsonii WH 8501.</title>
        <authorList>
            <consortium name="US DOE Joint Genome Institute (JGI-ORNL)"/>
            <person name="Larimer F."/>
            <person name="Land M."/>
        </authorList>
    </citation>
    <scope>NUCLEOTIDE SEQUENCE</scope>
    <source>
        <strain evidence="2">WH 8501</strain>
    </source>
</reference>
<dbReference type="Gene3D" id="3.30.360.10">
    <property type="entry name" value="Dihydrodipicolinate Reductase, domain 2"/>
    <property type="match status" value="1"/>
</dbReference>
<reference evidence="2" key="2">
    <citation type="submission" date="2005-06" db="EMBL/GenBank/DDBJ databases">
        <title>Sequencing of the draft genome and assembly of Crocosphaera watsonii WH 8501.</title>
        <authorList>
            <consortium name="US DOE Joint Genome Institute (JGI-PGF)"/>
            <person name="Copeland A."/>
            <person name="Lucas S."/>
            <person name="Lapidus A."/>
            <person name="Barry K."/>
            <person name="Detter C."/>
            <person name="Glavina T."/>
            <person name="Hammon N."/>
            <person name="Israni S."/>
            <person name="Pitluck S."/>
            <person name="Richardson P."/>
        </authorList>
    </citation>
    <scope>NUCLEOTIDE SEQUENCE [LARGE SCALE GENOMIC DNA]</scope>
    <source>
        <strain evidence="2">WH 8501</strain>
    </source>
</reference>
<dbReference type="SUPFAM" id="SSF55347">
    <property type="entry name" value="Glyceraldehyde-3-phosphate dehydrogenase-like, C-terminal domain"/>
    <property type="match status" value="1"/>
</dbReference>
<protein>
    <submittedName>
        <fullName evidence="2">Oxidoreductase, N-terminal</fullName>
    </submittedName>
</protein>
<keyword evidence="3" id="KW-1185">Reference proteome</keyword>
<comment type="caution">
    <text evidence="2">The sequence shown here is derived from an EMBL/GenBank/DDBJ whole genome shotgun (WGS) entry which is preliminary data.</text>
</comment>
<accession>Q4BX27</accession>
<dbReference type="InterPro" id="IPR036291">
    <property type="entry name" value="NAD(P)-bd_dom_sf"/>
</dbReference>
<evidence type="ECO:0000313" key="3">
    <source>
        <dbReference type="Proteomes" id="UP000003922"/>
    </source>
</evidence>
<organism evidence="2 3">
    <name type="scientific">Crocosphaera watsonii WH 8501</name>
    <dbReference type="NCBI Taxonomy" id="165597"/>
    <lineage>
        <taxon>Bacteria</taxon>
        <taxon>Bacillati</taxon>
        <taxon>Cyanobacteriota</taxon>
        <taxon>Cyanophyceae</taxon>
        <taxon>Oscillatoriophycideae</taxon>
        <taxon>Chroococcales</taxon>
        <taxon>Aphanothecaceae</taxon>
        <taxon>Crocosphaera</taxon>
    </lineage>
</organism>
<reference evidence="2" key="1">
    <citation type="submission" date="2004-02" db="EMBL/GenBank/DDBJ databases">
        <authorList>
            <consortium name="DOE Joint Genome Institute"/>
        </authorList>
    </citation>
    <scope>NUCLEOTIDE SEQUENCE [LARGE SCALE GENOMIC DNA]</scope>
    <source>
        <strain evidence="2">WH 8501</strain>
    </source>
</reference>
<dbReference type="KEGG" id="cwa:CwatDRAFT_0610"/>
<dbReference type="PANTHER" id="PTHR43377:SF1">
    <property type="entry name" value="BILIVERDIN REDUCTASE A"/>
    <property type="match status" value="1"/>
</dbReference>
<dbReference type="AlphaFoldDB" id="Q4BX27"/>
<name>Q4BX27_CROWT</name>
<sequence>MGNSLSFYCLSKAEILETMTSESNMVKIGIVGAGLMGQLAHLANYATIPNCRVVALADPKPKRRQLIAQRYNIPRTYANHYQLLQDPEVEAVVVVTQRAKMGPIALDCLRAGKHVLTEKPMAATLEQAKLLVTEAHKQGVNYVIGYMKRHDEGVQLGKELLNNLLENQSLGSIIYARFHCFMGEFYCNVDGHIITDETVTSNSEEWAIAPEWIPEAKKSDYAWFLNVYSHNINLLRYLLGQTPSVDYVRFHPQYGKVAVFTFGDYSAVLEAGQFAYRGWDEVSEIYFTNGRLRLESPPGMLKNVPTRVELYKGQGDIHEVYRPQCHWTWAFRRQAEAFIEDIQQGREPIASGADAIEDIRLIEQMWQMFLTA</sequence>
<dbReference type="PANTHER" id="PTHR43377">
    <property type="entry name" value="BILIVERDIN REDUCTASE A"/>
    <property type="match status" value="1"/>
</dbReference>
<proteinExistence type="predicted"/>
<evidence type="ECO:0000313" key="2">
    <source>
        <dbReference type="EMBL" id="EAM48459.1"/>
    </source>
</evidence>
<dbReference type="Proteomes" id="UP000003922">
    <property type="component" value="Unassembled WGS sequence"/>
</dbReference>
<dbReference type="Pfam" id="PF01408">
    <property type="entry name" value="GFO_IDH_MocA"/>
    <property type="match status" value="1"/>
</dbReference>
<dbReference type="InterPro" id="IPR000683">
    <property type="entry name" value="Gfo/Idh/MocA-like_OxRdtase_N"/>
</dbReference>
<evidence type="ECO:0000259" key="1">
    <source>
        <dbReference type="Pfam" id="PF01408"/>
    </source>
</evidence>